<dbReference type="eggNOG" id="COG0381">
    <property type="taxonomic scope" value="Bacteria"/>
</dbReference>
<dbReference type="STRING" id="880072.Desac_2661"/>
<reference evidence="4" key="2">
    <citation type="submission" date="2011-03" db="EMBL/GenBank/DDBJ databases">
        <title>The complete genome of Desulfobacca acetoxidans DSM 11109.</title>
        <authorList>
            <consortium name="US DOE Joint Genome Institute (JGI-PGF)"/>
            <person name="Lucas S."/>
            <person name="Copeland A."/>
            <person name="Lapidus A."/>
            <person name="Bruce D."/>
            <person name="Goodwin L."/>
            <person name="Pitluck S."/>
            <person name="Peters L."/>
            <person name="Kyrpides N."/>
            <person name="Mavromatis K."/>
            <person name="Ivanova N."/>
            <person name="Ovchinnikova G."/>
            <person name="Teshima H."/>
            <person name="Detter J.C."/>
            <person name="Han C."/>
            <person name="Land M."/>
            <person name="Hauser L."/>
            <person name="Markowitz V."/>
            <person name="Cheng J.-F."/>
            <person name="Hugenholtz P."/>
            <person name="Woyke T."/>
            <person name="Wu D."/>
            <person name="Spring S."/>
            <person name="Schueler E."/>
            <person name="Brambilla E."/>
            <person name="Klenk H.-P."/>
            <person name="Eisen J.A."/>
        </authorList>
    </citation>
    <scope>NUCLEOTIDE SEQUENCE [LARGE SCALE GENOMIC DNA]</scope>
    <source>
        <strain evidence="4">ATCC 700848 / DSM 11109 / ASRB2</strain>
    </source>
</reference>
<dbReference type="InterPro" id="IPR003331">
    <property type="entry name" value="UDP_GlcNAc_Epimerase_2_dom"/>
</dbReference>
<gene>
    <name evidence="3" type="ordered locus">Desac_2661</name>
</gene>
<accession>F2NIK1</accession>
<protein>
    <submittedName>
        <fullName evidence="3">UDP-N-acetylglucosamine 2-epimerase</fullName>
        <ecNumber evidence="3">5.1.3.14</ecNumber>
    </submittedName>
</protein>
<evidence type="ECO:0000313" key="4">
    <source>
        <dbReference type="Proteomes" id="UP000000483"/>
    </source>
</evidence>
<dbReference type="SUPFAM" id="SSF53756">
    <property type="entry name" value="UDP-Glycosyltransferase/glycogen phosphorylase"/>
    <property type="match status" value="1"/>
</dbReference>
<dbReference type="Pfam" id="PF02350">
    <property type="entry name" value="Epimerase_2"/>
    <property type="match status" value="1"/>
</dbReference>
<dbReference type="NCBIfam" id="TIGR00236">
    <property type="entry name" value="wecB"/>
    <property type="match status" value="1"/>
</dbReference>
<sequence length="386" mass="43269">MSNNKLKILSKRNLTDEICVIVGTRPGIIKMSPIIKEIEKQNIPGFTIHTGQHYSYEMDRKFFEDLELSQPRHHLTSSPPGSLHGEQTAHMLKGIEAVLVQEKPKIVLVCGDANTNLAGALAARKLQIEVGHVESGLRSNDWRMPEEHNRIIIDHISEYLFAPTKQTKDNLIQDNVKGSIYITGNTIVDALSEHIDLARRKSNILQELNIQENNYGVITCHREENVDDLANMNNIIESLLLTAQDIKMPLIFPVHPRTKNRLQHFDLWLKINSSPSLRLTDPFGYLDFLSLLNNASFVMTDSGGIQEESCVLKVPCITLRENTERQETIAVGSNIIAGTGSDHVLAAVQQSLSKKKDWLNPYGDGKAAKRIVDVCQGKKIDEWTGS</sequence>
<dbReference type="CDD" id="cd03786">
    <property type="entry name" value="GTB_UDP-GlcNAc_2-Epimerase"/>
    <property type="match status" value="1"/>
</dbReference>
<keyword evidence="1 3" id="KW-0413">Isomerase</keyword>
<dbReference type="PANTHER" id="PTHR43174:SF1">
    <property type="entry name" value="UDP-N-ACETYLGLUCOSAMINE 2-EPIMERASE"/>
    <property type="match status" value="1"/>
</dbReference>
<dbReference type="EC" id="5.1.3.14" evidence="3"/>
<dbReference type="HOGENOM" id="CLU_041674_0_1_7"/>
<dbReference type="RefSeq" id="WP_013707585.1">
    <property type="nucleotide sequence ID" value="NC_015388.1"/>
</dbReference>
<dbReference type="AlphaFoldDB" id="F2NIK1"/>
<dbReference type="Proteomes" id="UP000000483">
    <property type="component" value="Chromosome"/>
</dbReference>
<reference evidence="3 4" key="1">
    <citation type="journal article" date="2011" name="Stand. Genomic Sci.">
        <title>Complete genome sequence of the acetate-degrading sulfate reducer Desulfobacca acetoxidans type strain (ASRB2).</title>
        <authorList>
            <person name="Goker M."/>
            <person name="Teshima H."/>
            <person name="Lapidus A."/>
            <person name="Nolan M."/>
            <person name="Lucas S."/>
            <person name="Hammon N."/>
            <person name="Deshpande S."/>
            <person name="Cheng J.F."/>
            <person name="Tapia R."/>
            <person name="Han C."/>
            <person name="Goodwin L."/>
            <person name="Pitluck S."/>
            <person name="Huntemann M."/>
            <person name="Liolios K."/>
            <person name="Ivanova N."/>
            <person name="Pagani I."/>
            <person name="Mavromatis K."/>
            <person name="Ovchinikova G."/>
            <person name="Pati A."/>
            <person name="Chen A."/>
            <person name="Palaniappan K."/>
            <person name="Land M."/>
            <person name="Hauser L."/>
            <person name="Brambilla E.M."/>
            <person name="Rohde M."/>
            <person name="Spring S."/>
            <person name="Detter J.C."/>
            <person name="Woyke T."/>
            <person name="Bristow J."/>
            <person name="Eisen J.A."/>
            <person name="Markowitz V."/>
            <person name="Hugenholtz P."/>
            <person name="Kyrpides N.C."/>
            <person name="Klenk H.P."/>
        </authorList>
    </citation>
    <scope>NUCLEOTIDE SEQUENCE [LARGE SCALE GENOMIC DNA]</scope>
    <source>
        <strain evidence="4">ATCC 700848 / DSM 11109 / ASRB2</strain>
    </source>
</reference>
<evidence type="ECO:0000313" key="3">
    <source>
        <dbReference type="EMBL" id="AEB10476.1"/>
    </source>
</evidence>
<dbReference type="EMBL" id="CP002629">
    <property type="protein sequence ID" value="AEB10476.1"/>
    <property type="molecule type" value="Genomic_DNA"/>
</dbReference>
<feature type="domain" description="UDP-N-acetylglucosamine 2-epimerase" evidence="2">
    <location>
        <begin position="39"/>
        <end position="374"/>
    </location>
</feature>
<evidence type="ECO:0000259" key="2">
    <source>
        <dbReference type="Pfam" id="PF02350"/>
    </source>
</evidence>
<evidence type="ECO:0000256" key="1">
    <source>
        <dbReference type="RuleBase" id="RU003513"/>
    </source>
</evidence>
<dbReference type="OrthoDB" id="9803238at2"/>
<organism evidence="3 4">
    <name type="scientific">Desulfobacca acetoxidans (strain ATCC 700848 / DSM 11109 / ASRB2)</name>
    <dbReference type="NCBI Taxonomy" id="880072"/>
    <lineage>
        <taxon>Bacteria</taxon>
        <taxon>Pseudomonadati</taxon>
        <taxon>Thermodesulfobacteriota</taxon>
        <taxon>Desulfobaccia</taxon>
        <taxon>Desulfobaccales</taxon>
        <taxon>Desulfobaccaceae</taxon>
        <taxon>Desulfobacca</taxon>
    </lineage>
</organism>
<comment type="similarity">
    <text evidence="1">Belongs to the UDP-N-acetylglucosamine 2-epimerase family.</text>
</comment>
<dbReference type="KEGG" id="dao:Desac_2661"/>
<dbReference type="Gene3D" id="3.40.50.2000">
    <property type="entry name" value="Glycogen Phosphorylase B"/>
    <property type="match status" value="2"/>
</dbReference>
<dbReference type="InterPro" id="IPR029767">
    <property type="entry name" value="WecB-like"/>
</dbReference>
<dbReference type="GO" id="GO:0008761">
    <property type="term" value="F:UDP-N-acetylglucosamine 2-epimerase activity"/>
    <property type="evidence" value="ECO:0007669"/>
    <property type="project" value="UniProtKB-EC"/>
</dbReference>
<proteinExistence type="inferred from homology"/>
<dbReference type="PANTHER" id="PTHR43174">
    <property type="entry name" value="UDP-N-ACETYLGLUCOSAMINE 2-EPIMERASE"/>
    <property type="match status" value="1"/>
</dbReference>
<keyword evidence="4" id="KW-1185">Reference proteome</keyword>
<name>F2NIK1_DESAR</name>